<reference evidence="1" key="2">
    <citation type="journal article" date="2018" name="Nature">
        <title>A major lineage of non-tailed dsDNA viruses as unrecognized killers of marine bacteria.</title>
        <authorList>
            <person name="Kauffman K.M."/>
            <person name="Hussain F.A."/>
            <person name="Yang J."/>
            <person name="Arevalo P."/>
            <person name="Brown J.M."/>
            <person name="Chang W.K."/>
            <person name="VanInsberghe D."/>
            <person name="Elsherbini J."/>
            <person name="Sharma R.S."/>
            <person name="Cutler M.B."/>
            <person name="Kelly L."/>
            <person name="Polz M.F."/>
        </authorList>
    </citation>
    <scope>NUCLEOTIDE SEQUENCE</scope>
    <source>
        <strain evidence="1">10N.222.46.E12</strain>
    </source>
</reference>
<name>A0A7Z1S2P0_9VIBR</name>
<sequence>MSFKDTETLSTGIEFIVEAVAVKTNGQDHSALGLYLISLLLEDQKISLDCDDKRKRPVVPLGKSRQTHLDMGWKCPAF</sequence>
<reference evidence="1" key="1">
    <citation type="submission" date="2016-07" db="EMBL/GenBank/DDBJ databases">
        <authorList>
            <person name="Kauffman K."/>
            <person name="Arevalo P."/>
            <person name="Polz M.F."/>
        </authorList>
    </citation>
    <scope>NUCLEOTIDE SEQUENCE</scope>
    <source>
        <strain evidence="1">10N.222.46.E12</strain>
    </source>
</reference>
<dbReference type="EMBL" id="MDBS01000023">
    <property type="protein sequence ID" value="PMP29971.1"/>
    <property type="molecule type" value="Genomic_DNA"/>
</dbReference>
<protein>
    <submittedName>
        <fullName evidence="1">Uncharacterized protein</fullName>
    </submittedName>
</protein>
<gene>
    <name evidence="1" type="ORF">BCS90_00765</name>
</gene>
<accession>A0A7Z1S2P0</accession>
<proteinExistence type="predicted"/>
<comment type="caution">
    <text evidence="1">The sequence shown here is derived from an EMBL/GenBank/DDBJ whole genome shotgun (WGS) entry which is preliminary data.</text>
</comment>
<dbReference type="AlphaFoldDB" id="A0A7Z1S2P0"/>
<evidence type="ECO:0000313" key="1">
    <source>
        <dbReference type="EMBL" id="PMP29971.1"/>
    </source>
</evidence>
<organism evidence="1">
    <name type="scientific">Vibrio cyclitrophicus</name>
    <dbReference type="NCBI Taxonomy" id="47951"/>
    <lineage>
        <taxon>Bacteria</taxon>
        <taxon>Pseudomonadati</taxon>
        <taxon>Pseudomonadota</taxon>
        <taxon>Gammaproteobacteria</taxon>
        <taxon>Vibrionales</taxon>
        <taxon>Vibrionaceae</taxon>
        <taxon>Vibrio</taxon>
    </lineage>
</organism>